<keyword evidence="3" id="KW-0949">S-adenosyl-L-methionine</keyword>
<keyword evidence="4" id="KW-0732">Signal</keyword>
<dbReference type="Gene3D" id="3.40.50.150">
    <property type="entry name" value="Vaccinia Virus protein VP39"/>
    <property type="match status" value="1"/>
</dbReference>
<dbReference type="InterPro" id="IPR026170">
    <property type="entry name" value="FAM173A/B"/>
</dbReference>
<evidence type="ECO:0000256" key="2">
    <source>
        <dbReference type="ARBA" id="ARBA00022679"/>
    </source>
</evidence>
<dbReference type="PANTHER" id="PTHR13610">
    <property type="entry name" value="METHYLTRANSFERASE DOMAIN-CONTAINING PROTEIN"/>
    <property type="match status" value="1"/>
</dbReference>
<gene>
    <name evidence="6" type="ORF">GCM10023231_02190</name>
</gene>
<protein>
    <submittedName>
        <fullName evidence="6">Methyltransferase domain-containing protein</fullName>
    </submittedName>
</protein>
<evidence type="ECO:0000259" key="5">
    <source>
        <dbReference type="Pfam" id="PF13847"/>
    </source>
</evidence>
<evidence type="ECO:0000313" key="6">
    <source>
        <dbReference type="EMBL" id="GAA4779084.1"/>
    </source>
</evidence>
<feature type="domain" description="Methyltransferase" evidence="5">
    <location>
        <begin position="52"/>
        <end position="121"/>
    </location>
</feature>
<evidence type="ECO:0000256" key="4">
    <source>
        <dbReference type="SAM" id="SignalP"/>
    </source>
</evidence>
<comment type="caution">
    <text evidence="6">The sequence shown here is derived from an EMBL/GenBank/DDBJ whole genome shotgun (WGS) entry which is preliminary data.</text>
</comment>
<feature type="signal peptide" evidence="4">
    <location>
        <begin position="1"/>
        <end position="24"/>
    </location>
</feature>
<evidence type="ECO:0000256" key="3">
    <source>
        <dbReference type="ARBA" id="ARBA00022691"/>
    </source>
</evidence>
<dbReference type="Pfam" id="PF13847">
    <property type="entry name" value="Methyltransf_31"/>
    <property type="match status" value="1"/>
</dbReference>
<dbReference type="SUPFAM" id="SSF53335">
    <property type="entry name" value="S-adenosyl-L-methionine-dependent methyltransferases"/>
    <property type="match status" value="1"/>
</dbReference>
<dbReference type="EMBL" id="BAABIQ010000002">
    <property type="protein sequence ID" value="GAA4779084.1"/>
    <property type="molecule type" value="Genomic_DNA"/>
</dbReference>
<feature type="chain" id="PRO_5045125572" evidence="4">
    <location>
        <begin position="25"/>
        <end position="179"/>
    </location>
</feature>
<dbReference type="GO" id="GO:0032259">
    <property type="term" value="P:methylation"/>
    <property type="evidence" value="ECO:0007669"/>
    <property type="project" value="UniProtKB-KW"/>
</dbReference>
<evidence type="ECO:0000256" key="1">
    <source>
        <dbReference type="ARBA" id="ARBA00022603"/>
    </source>
</evidence>
<dbReference type="InterPro" id="IPR029063">
    <property type="entry name" value="SAM-dependent_MTases_sf"/>
</dbReference>
<dbReference type="Proteomes" id="UP001501411">
    <property type="component" value="Unassembled WGS sequence"/>
</dbReference>
<dbReference type="CDD" id="cd02440">
    <property type="entry name" value="AdoMet_MTases"/>
    <property type="match status" value="1"/>
</dbReference>
<name>A0ABP9ACK8_9SPHI</name>
<keyword evidence="7" id="KW-1185">Reference proteome</keyword>
<proteinExistence type="predicted"/>
<dbReference type="GO" id="GO:0008168">
    <property type="term" value="F:methyltransferase activity"/>
    <property type="evidence" value="ECO:0007669"/>
    <property type="project" value="UniProtKB-KW"/>
</dbReference>
<dbReference type="PANTHER" id="PTHR13610:SF11">
    <property type="entry name" value="METHYLTRANSFERASE DOMAIN-CONTAINING PROTEIN"/>
    <property type="match status" value="1"/>
</dbReference>
<organism evidence="6 7">
    <name type="scientific">Olivibacter ginsenosidimutans</name>
    <dbReference type="NCBI Taxonomy" id="1176537"/>
    <lineage>
        <taxon>Bacteria</taxon>
        <taxon>Pseudomonadati</taxon>
        <taxon>Bacteroidota</taxon>
        <taxon>Sphingobacteriia</taxon>
        <taxon>Sphingobacteriales</taxon>
        <taxon>Sphingobacteriaceae</taxon>
        <taxon>Olivibacter</taxon>
    </lineage>
</organism>
<sequence length="179" mass="19886">MMKRVKIQVASLFFILTSLQTVFAQEPVKKDVPYVPTDQEIVNAMLTLAKVDKNDVLYDLGCGDGRIVVTAAKQFGATAVGIDIDPQRIREANENAQKAQVEDKVKFIQQDLFTADFSDASVVSLYLLPSVNLKLRPKLLKLKPGTRIVSHAFTMGDWKPDKKMDVGGATIYLWTVPES</sequence>
<keyword evidence="2" id="KW-0808">Transferase</keyword>
<keyword evidence="1 6" id="KW-0489">Methyltransferase</keyword>
<dbReference type="InterPro" id="IPR025714">
    <property type="entry name" value="Methyltranfer_dom"/>
</dbReference>
<accession>A0ABP9ACK8</accession>
<reference evidence="7" key="1">
    <citation type="journal article" date="2019" name="Int. J. Syst. Evol. Microbiol.">
        <title>The Global Catalogue of Microorganisms (GCM) 10K type strain sequencing project: providing services to taxonomists for standard genome sequencing and annotation.</title>
        <authorList>
            <consortium name="The Broad Institute Genomics Platform"/>
            <consortium name="The Broad Institute Genome Sequencing Center for Infectious Disease"/>
            <person name="Wu L."/>
            <person name="Ma J."/>
        </authorList>
    </citation>
    <scope>NUCLEOTIDE SEQUENCE [LARGE SCALE GENOMIC DNA]</scope>
    <source>
        <strain evidence="7">JCM 18200</strain>
    </source>
</reference>
<dbReference type="RefSeq" id="WP_345229836.1">
    <property type="nucleotide sequence ID" value="NZ_BAABIQ010000002.1"/>
</dbReference>
<evidence type="ECO:0000313" key="7">
    <source>
        <dbReference type="Proteomes" id="UP001501411"/>
    </source>
</evidence>